<evidence type="ECO:0000256" key="1">
    <source>
        <dbReference type="SAM" id="MobiDB-lite"/>
    </source>
</evidence>
<gene>
    <name evidence="3" type="ORF">NMOB1V02_LOCUS12562</name>
</gene>
<feature type="region of interest" description="Disordered" evidence="1">
    <location>
        <begin position="102"/>
        <end position="131"/>
    </location>
</feature>
<evidence type="ECO:0000313" key="3">
    <source>
        <dbReference type="EMBL" id="CAD7284960.1"/>
    </source>
</evidence>
<evidence type="ECO:0000256" key="2">
    <source>
        <dbReference type="SAM" id="SignalP"/>
    </source>
</evidence>
<proteinExistence type="predicted"/>
<evidence type="ECO:0000313" key="4">
    <source>
        <dbReference type="Proteomes" id="UP000678499"/>
    </source>
</evidence>
<keyword evidence="2" id="KW-0732">Signal</keyword>
<sequence>MTIISLASCILSVFVFLVVVESIPITDTQEPTTTQASLDQRIIDPVLSKAIISQYIETQMNQEQLHKQDSTTGSPTKQEPDEPKTDFFGKSDIVVVAGNDNTEKRPERQSVPHQQHGQINSETGHHQAIAPATSAPEQSLLQALQMFLDEIFHENTKSELITYQRRETLANALVQILEFSELGYKMSQQFLERLEQPKDASVQKIQYNVEGANNMLVEPATKFFNFPQV</sequence>
<feature type="chain" id="PRO_5036210506" evidence="2">
    <location>
        <begin position="23"/>
        <end position="229"/>
    </location>
</feature>
<dbReference type="AlphaFoldDB" id="A0A7R9C2A3"/>
<feature type="non-terminal residue" evidence="3">
    <location>
        <position position="1"/>
    </location>
</feature>
<protein>
    <submittedName>
        <fullName evidence="3">Uncharacterized protein</fullName>
    </submittedName>
</protein>
<name>A0A7R9C2A3_9CRUS</name>
<organism evidence="3">
    <name type="scientific">Notodromas monacha</name>
    <dbReference type="NCBI Taxonomy" id="399045"/>
    <lineage>
        <taxon>Eukaryota</taxon>
        <taxon>Metazoa</taxon>
        <taxon>Ecdysozoa</taxon>
        <taxon>Arthropoda</taxon>
        <taxon>Crustacea</taxon>
        <taxon>Oligostraca</taxon>
        <taxon>Ostracoda</taxon>
        <taxon>Podocopa</taxon>
        <taxon>Podocopida</taxon>
        <taxon>Cypridocopina</taxon>
        <taxon>Cypridoidea</taxon>
        <taxon>Cyprididae</taxon>
        <taxon>Notodromas</taxon>
    </lineage>
</organism>
<feature type="region of interest" description="Disordered" evidence="1">
    <location>
        <begin position="61"/>
        <end position="90"/>
    </location>
</feature>
<feature type="compositionally biased region" description="Basic and acidic residues" evidence="1">
    <location>
        <begin position="78"/>
        <end position="89"/>
    </location>
</feature>
<feature type="compositionally biased region" description="Polar residues" evidence="1">
    <location>
        <begin position="111"/>
        <end position="122"/>
    </location>
</feature>
<dbReference type="EMBL" id="CAJPEX010010663">
    <property type="protein sequence ID" value="CAG0925112.1"/>
    <property type="molecule type" value="Genomic_DNA"/>
</dbReference>
<dbReference type="Proteomes" id="UP000678499">
    <property type="component" value="Unassembled WGS sequence"/>
</dbReference>
<accession>A0A7R9C2A3</accession>
<dbReference type="EMBL" id="OA892700">
    <property type="protein sequence ID" value="CAD7284960.1"/>
    <property type="molecule type" value="Genomic_DNA"/>
</dbReference>
<keyword evidence="4" id="KW-1185">Reference proteome</keyword>
<feature type="signal peptide" evidence="2">
    <location>
        <begin position="1"/>
        <end position="22"/>
    </location>
</feature>
<reference evidence="3" key="1">
    <citation type="submission" date="2020-11" db="EMBL/GenBank/DDBJ databases">
        <authorList>
            <person name="Tran Van P."/>
        </authorList>
    </citation>
    <scope>NUCLEOTIDE SEQUENCE</scope>
</reference>